<dbReference type="GeneID" id="80886648"/>
<feature type="region of interest" description="Disordered" evidence="1">
    <location>
        <begin position="132"/>
        <end position="179"/>
    </location>
</feature>
<organism evidence="2 3">
    <name type="scientific">Lipomyces tetrasporus</name>
    <dbReference type="NCBI Taxonomy" id="54092"/>
    <lineage>
        <taxon>Eukaryota</taxon>
        <taxon>Fungi</taxon>
        <taxon>Dikarya</taxon>
        <taxon>Ascomycota</taxon>
        <taxon>Saccharomycotina</taxon>
        <taxon>Lipomycetes</taxon>
        <taxon>Lipomycetales</taxon>
        <taxon>Lipomycetaceae</taxon>
        <taxon>Lipomyces</taxon>
    </lineage>
</organism>
<evidence type="ECO:0000313" key="3">
    <source>
        <dbReference type="Proteomes" id="UP001217417"/>
    </source>
</evidence>
<proteinExistence type="predicted"/>
<dbReference type="AlphaFoldDB" id="A0AAD7VUF1"/>
<dbReference type="PANTHER" id="PTHR38645:SF1">
    <property type="entry name" value="YALI0F12243P"/>
    <property type="match status" value="1"/>
</dbReference>
<accession>A0AAD7VUF1</accession>
<feature type="region of interest" description="Disordered" evidence="1">
    <location>
        <begin position="282"/>
        <end position="304"/>
    </location>
</feature>
<evidence type="ECO:0000256" key="1">
    <source>
        <dbReference type="SAM" id="MobiDB-lite"/>
    </source>
</evidence>
<feature type="region of interest" description="Disordered" evidence="1">
    <location>
        <begin position="43"/>
        <end position="64"/>
    </location>
</feature>
<dbReference type="PANTHER" id="PTHR38645">
    <property type="entry name" value="CHROMOSOME 9, WHOLE GENOME SHOTGUN SEQUENCE"/>
    <property type="match status" value="1"/>
</dbReference>
<dbReference type="Proteomes" id="UP001217417">
    <property type="component" value="Unassembled WGS sequence"/>
</dbReference>
<reference evidence="2" key="1">
    <citation type="submission" date="2023-03" db="EMBL/GenBank/DDBJ databases">
        <title>Near-Complete genome sequence of Lipomyces tetrasporous NRRL Y-64009, an oleaginous yeast capable of growing on lignocellulosic hydrolysates.</title>
        <authorList>
            <consortium name="Lawrence Berkeley National Laboratory"/>
            <person name="Jagtap S.S."/>
            <person name="Liu J.-J."/>
            <person name="Walukiewicz H.E."/>
            <person name="Pangilinan J."/>
            <person name="Lipzen A."/>
            <person name="Ahrendt S."/>
            <person name="Koriabine M."/>
            <person name="Cobaugh K."/>
            <person name="Salamov A."/>
            <person name="Yoshinaga Y."/>
            <person name="Ng V."/>
            <person name="Daum C."/>
            <person name="Grigoriev I.V."/>
            <person name="Slininger P.J."/>
            <person name="Dien B.S."/>
            <person name="Jin Y.-S."/>
            <person name="Rao C.V."/>
        </authorList>
    </citation>
    <scope>NUCLEOTIDE SEQUENCE</scope>
    <source>
        <strain evidence="2">NRRL Y-64009</strain>
    </source>
</reference>
<keyword evidence="3" id="KW-1185">Reference proteome</keyword>
<gene>
    <name evidence="2" type="ORF">POJ06DRAFT_73981</name>
</gene>
<dbReference type="RefSeq" id="XP_056045386.1">
    <property type="nucleotide sequence ID" value="XM_056191482.1"/>
</dbReference>
<sequence length="304" mass="34789">MTFTTYLTVENLQIIVHLNIGWKILHCRQRLFPRAKQNTTTEEMDMSSFSSHLPTSAGKFETTPDDESQLLSTFKAAAVAVTKLYRAANQDISRAKEQGYLEAIDDVLAIIASGQDVYEWAVQRKFGSGVESNCMKDEQMGDRPAQSKSDEARQDSQNHDRLEPRTQQHGQSQTQRSNGMDFTMTGAEFTFRSELQLDRSQPLPSDSAVAKNARDILMITPDDMLFHAVSAQLEEEQRIEQDHLRSQQLQQQQQNSYQGFEQLQQTMQSGFEMGNLNTMKRRTVPHSDQLDSPEGKMNFKRHRY</sequence>
<feature type="compositionally biased region" description="Basic and acidic residues" evidence="1">
    <location>
        <begin position="148"/>
        <end position="166"/>
    </location>
</feature>
<feature type="compositionally biased region" description="Polar residues" evidence="1">
    <location>
        <begin position="43"/>
        <end position="54"/>
    </location>
</feature>
<protein>
    <submittedName>
        <fullName evidence="2">Uncharacterized protein</fullName>
    </submittedName>
</protein>
<name>A0AAD7VUF1_9ASCO</name>
<feature type="compositionally biased region" description="Polar residues" evidence="1">
    <location>
        <begin position="167"/>
        <end position="179"/>
    </location>
</feature>
<dbReference type="Pfam" id="PF15251">
    <property type="entry name" value="TAPR1-like"/>
    <property type="match status" value="1"/>
</dbReference>
<dbReference type="EMBL" id="JARPMG010000003">
    <property type="protein sequence ID" value="KAJ8101936.1"/>
    <property type="molecule type" value="Genomic_DNA"/>
</dbReference>
<comment type="caution">
    <text evidence="2">The sequence shown here is derived from an EMBL/GenBank/DDBJ whole genome shotgun (WGS) entry which is preliminary data.</text>
</comment>
<dbReference type="InterPro" id="IPR029196">
    <property type="entry name" value="HAPSTR1-like"/>
</dbReference>
<evidence type="ECO:0000313" key="2">
    <source>
        <dbReference type="EMBL" id="KAJ8101936.1"/>
    </source>
</evidence>